<dbReference type="InterPro" id="IPR007197">
    <property type="entry name" value="rSAM"/>
</dbReference>
<dbReference type="EMBL" id="JAPNTZ010000018">
    <property type="protein sequence ID" value="MCY1144118.1"/>
    <property type="molecule type" value="Genomic_DNA"/>
</dbReference>
<evidence type="ECO:0000313" key="7">
    <source>
        <dbReference type="Proteomes" id="UP001151002"/>
    </source>
</evidence>
<reference evidence="6" key="1">
    <citation type="submission" date="2022-11" db="EMBL/GenBank/DDBJ databases">
        <authorList>
            <person name="Somphong A."/>
            <person name="Phongsopitanun W."/>
        </authorList>
    </citation>
    <scope>NUCLEOTIDE SEQUENCE</scope>
    <source>
        <strain evidence="6">Pm04-4</strain>
    </source>
</reference>
<dbReference type="SFLD" id="SFLDG01386">
    <property type="entry name" value="main_SPASM_domain-containing"/>
    <property type="match status" value="1"/>
</dbReference>
<dbReference type="InterPro" id="IPR058240">
    <property type="entry name" value="rSAM_sf"/>
</dbReference>
<keyword evidence="7" id="KW-1185">Reference proteome</keyword>
<dbReference type="Proteomes" id="UP001151002">
    <property type="component" value="Unassembled WGS sequence"/>
</dbReference>
<evidence type="ECO:0000313" key="6">
    <source>
        <dbReference type="EMBL" id="MCY1144118.1"/>
    </source>
</evidence>
<dbReference type="SFLD" id="SFLDG01067">
    <property type="entry name" value="SPASM/twitch_domain_containing"/>
    <property type="match status" value="1"/>
</dbReference>
<evidence type="ECO:0000256" key="3">
    <source>
        <dbReference type="ARBA" id="ARBA00023004"/>
    </source>
</evidence>
<dbReference type="InterPro" id="IPR013785">
    <property type="entry name" value="Aldolase_TIM"/>
</dbReference>
<evidence type="ECO:0000256" key="1">
    <source>
        <dbReference type="ARBA" id="ARBA00022691"/>
    </source>
</evidence>
<keyword evidence="4" id="KW-0411">Iron-sulfur</keyword>
<dbReference type="SFLD" id="SFLDS00029">
    <property type="entry name" value="Radical_SAM"/>
    <property type="match status" value="1"/>
</dbReference>
<dbReference type="PROSITE" id="PS51918">
    <property type="entry name" value="RADICAL_SAM"/>
    <property type="match status" value="1"/>
</dbReference>
<proteinExistence type="predicted"/>
<keyword evidence="2" id="KW-0479">Metal-binding</keyword>
<keyword evidence="1" id="KW-0949">S-adenosyl-L-methionine</keyword>
<dbReference type="Pfam" id="PF04055">
    <property type="entry name" value="Radical_SAM"/>
    <property type="match status" value="1"/>
</dbReference>
<protein>
    <submittedName>
        <fullName evidence="6">Radical SAM protein</fullName>
    </submittedName>
</protein>
<dbReference type="CDD" id="cd01335">
    <property type="entry name" value="Radical_SAM"/>
    <property type="match status" value="1"/>
</dbReference>
<evidence type="ECO:0000259" key="5">
    <source>
        <dbReference type="PROSITE" id="PS51918"/>
    </source>
</evidence>
<gene>
    <name evidence="6" type="ORF">OWR29_39500</name>
</gene>
<evidence type="ECO:0000256" key="2">
    <source>
        <dbReference type="ARBA" id="ARBA00022723"/>
    </source>
</evidence>
<organism evidence="6 7">
    <name type="scientific">Paractinoplanes pyxinae</name>
    <dbReference type="NCBI Taxonomy" id="2997416"/>
    <lineage>
        <taxon>Bacteria</taxon>
        <taxon>Bacillati</taxon>
        <taxon>Actinomycetota</taxon>
        <taxon>Actinomycetes</taxon>
        <taxon>Micromonosporales</taxon>
        <taxon>Micromonosporaceae</taxon>
        <taxon>Paractinoplanes</taxon>
    </lineage>
</organism>
<dbReference type="PANTHER" id="PTHR43273">
    <property type="entry name" value="ANAEROBIC SULFATASE-MATURATING ENZYME HOMOLOG ASLB-RELATED"/>
    <property type="match status" value="1"/>
</dbReference>
<name>A0ABT4BEW9_9ACTN</name>
<dbReference type="SFLD" id="SFLDG01072">
    <property type="entry name" value="dehydrogenase_like"/>
    <property type="match status" value="1"/>
</dbReference>
<accession>A0ABT4BEW9</accession>
<comment type="caution">
    <text evidence="6">The sequence shown here is derived from an EMBL/GenBank/DDBJ whole genome shotgun (WGS) entry which is preliminary data.</text>
</comment>
<dbReference type="InterPro" id="IPR023867">
    <property type="entry name" value="Sulphatase_maturase_rSAM"/>
</dbReference>
<keyword evidence="3" id="KW-0408">Iron</keyword>
<dbReference type="NCBIfam" id="NF041718">
    <property type="entry name" value="rSAM_phane_AMC"/>
    <property type="match status" value="1"/>
</dbReference>
<evidence type="ECO:0000256" key="4">
    <source>
        <dbReference type="ARBA" id="ARBA00023014"/>
    </source>
</evidence>
<feature type="domain" description="Radical SAM core" evidence="5">
    <location>
        <begin position="1"/>
        <end position="223"/>
    </location>
</feature>
<dbReference type="PANTHER" id="PTHR43273:SF8">
    <property type="entry name" value="RADICAL SAM DOMAIN PROTEIN"/>
    <property type="match status" value="1"/>
</dbReference>
<sequence length="365" mass="40281">MIGEQFRTVIAQPATLCNLDCDYCYLPGRNRQTLMPAKVAERLASSIAQQPADVPVEVVWHGGEPLTTPLSHMVKLLAPFELLRAAGRVRHVVQTNATLITPAWIDLLRKYQVQVGVSLDGPEPLNATRVDRAGRSSHARTLAGIDQLKTAHIAFSAICVITTDTIAHPDQLIQYFANLGCVSVGFNIEELEGLNAHRPQVTTAQAEQFWARLWQLRSTYPRLHIRDLDRLRSWLTYATGGGKDAAGAYDPIPTVAATGQVVVLSPELLGVTAPRYDDFIIGNILTESLPAMMARLPRVGYVHEFDTGLRRCAARCEFWSFCRGAQAGNRFFEHGRFDTTETNYCRTAYQAVARSALAHVQGGTL</sequence>
<dbReference type="Gene3D" id="3.20.20.70">
    <property type="entry name" value="Aldolase class I"/>
    <property type="match status" value="1"/>
</dbReference>
<dbReference type="SUPFAM" id="SSF102114">
    <property type="entry name" value="Radical SAM enzymes"/>
    <property type="match status" value="1"/>
</dbReference>